<evidence type="ECO:0000256" key="1">
    <source>
        <dbReference type="SAM" id="Phobius"/>
    </source>
</evidence>
<sequence>MSSSSLVSSLHLIPITHGDHHPDTVSGQAFSRGATPVMVPCDKQQTKYYSDLSGMSTANMDSSYVIHQIIISALVVAGFICTKTILDNVRRRTAKISVIIIGGGPIGLSALLVAARCSRVARIVLYEELCRKAMFCTPHQIAFDVKSVHFLKRHGVDFDNIEGCWDTGCFYTRLAVFQEYMLDLAPRVGKPVDIRTGTKFTSESLRDLERISGRKLVIACDGSSGQAAQILGLSDEFVQQSCKAYGAVAALDRPSECQVPLPERYVHNLHFDLTAYGSDTSEVDGYHGFSFKVFGTSRNRYMTLSIPKCESPLVKSLRTVLDRSMMRNIFLKCFNTYKSSSEPNLSDPLAVKYMKFSPRLFEIRLSQRVENTAYFQEPDMFVLAEGEAARCYNIHTGMDVNVGLRGLMALPNFLSMITVADTDHAILKALTHKNRDAERVCREFTRTGLAEYHLSRSARV</sequence>
<evidence type="ECO:0000313" key="3">
    <source>
        <dbReference type="Proteomes" id="UP001283361"/>
    </source>
</evidence>
<feature type="transmembrane region" description="Helical" evidence="1">
    <location>
        <begin position="98"/>
        <end position="115"/>
    </location>
</feature>
<comment type="caution">
    <text evidence="2">The sequence shown here is derived from an EMBL/GenBank/DDBJ whole genome shotgun (WGS) entry which is preliminary data.</text>
</comment>
<accession>A0AAE1DCV9</accession>
<gene>
    <name evidence="2" type="ORF">RRG08_026323</name>
</gene>
<name>A0AAE1DCV9_9GAST</name>
<dbReference type="InterPro" id="IPR036188">
    <property type="entry name" value="FAD/NAD-bd_sf"/>
</dbReference>
<protein>
    <submittedName>
        <fullName evidence="2">Uncharacterized protein</fullName>
    </submittedName>
</protein>
<organism evidence="2 3">
    <name type="scientific">Elysia crispata</name>
    <name type="common">lettuce slug</name>
    <dbReference type="NCBI Taxonomy" id="231223"/>
    <lineage>
        <taxon>Eukaryota</taxon>
        <taxon>Metazoa</taxon>
        <taxon>Spiralia</taxon>
        <taxon>Lophotrochozoa</taxon>
        <taxon>Mollusca</taxon>
        <taxon>Gastropoda</taxon>
        <taxon>Heterobranchia</taxon>
        <taxon>Euthyneura</taxon>
        <taxon>Panpulmonata</taxon>
        <taxon>Sacoglossa</taxon>
        <taxon>Placobranchoidea</taxon>
        <taxon>Plakobranchidae</taxon>
        <taxon>Elysia</taxon>
    </lineage>
</organism>
<dbReference type="SUPFAM" id="SSF51905">
    <property type="entry name" value="FAD/NAD(P)-binding domain"/>
    <property type="match status" value="1"/>
</dbReference>
<keyword evidence="1" id="KW-0472">Membrane</keyword>
<feature type="transmembrane region" description="Helical" evidence="1">
    <location>
        <begin position="65"/>
        <end position="86"/>
    </location>
</feature>
<dbReference type="AlphaFoldDB" id="A0AAE1DCV9"/>
<dbReference type="Proteomes" id="UP001283361">
    <property type="component" value="Unassembled WGS sequence"/>
</dbReference>
<keyword evidence="1" id="KW-1133">Transmembrane helix</keyword>
<keyword evidence="3" id="KW-1185">Reference proteome</keyword>
<keyword evidence="1" id="KW-0812">Transmembrane</keyword>
<proteinExistence type="predicted"/>
<reference evidence="2" key="1">
    <citation type="journal article" date="2023" name="G3 (Bethesda)">
        <title>A reference genome for the long-term kleptoplast-retaining sea slug Elysia crispata morphotype clarki.</title>
        <authorList>
            <person name="Eastman K.E."/>
            <person name="Pendleton A.L."/>
            <person name="Shaikh M.A."/>
            <person name="Suttiyut T."/>
            <person name="Ogas R."/>
            <person name="Tomko P."/>
            <person name="Gavelis G."/>
            <person name="Widhalm J.R."/>
            <person name="Wisecaver J.H."/>
        </authorList>
    </citation>
    <scope>NUCLEOTIDE SEQUENCE</scope>
    <source>
        <strain evidence="2">ECLA1</strain>
    </source>
</reference>
<evidence type="ECO:0000313" key="2">
    <source>
        <dbReference type="EMBL" id="KAK3765856.1"/>
    </source>
</evidence>
<dbReference type="EMBL" id="JAWDGP010004277">
    <property type="protein sequence ID" value="KAK3765856.1"/>
    <property type="molecule type" value="Genomic_DNA"/>
</dbReference>